<name>A0A1G1T878_9BACT</name>
<dbReference type="Proteomes" id="UP000177791">
    <property type="component" value="Unassembled WGS sequence"/>
</dbReference>
<keyword evidence="5" id="KW-1185">Reference proteome</keyword>
<dbReference type="InterPro" id="IPR011344">
    <property type="entry name" value="ssDNA-bd"/>
</dbReference>
<reference evidence="4 5" key="1">
    <citation type="submission" date="2016-08" db="EMBL/GenBank/DDBJ databases">
        <title>Hymenobacter coccineus sp. nov., Hymenobacter lapidarius sp. nov. and Hymenobacter glacialis sp. nov., isolated from Antarctic soil.</title>
        <authorList>
            <person name="Sedlacek I."/>
            <person name="Kralova S."/>
            <person name="Kyrova K."/>
            <person name="Maslanova I."/>
            <person name="Stankova E."/>
            <person name="Vrbovska V."/>
            <person name="Nemec M."/>
            <person name="Bartak M."/>
            <person name="Svec P."/>
            <person name="Busse H.-J."/>
            <person name="Pantucek R."/>
        </authorList>
    </citation>
    <scope>NUCLEOTIDE SEQUENCE [LARGE SCALE GENOMIC DNA]</scope>
    <source>
        <strain evidence="4 5">CCM 8648</strain>
    </source>
</reference>
<evidence type="ECO:0000256" key="3">
    <source>
        <dbReference type="PIRNR" id="PIRNR002070"/>
    </source>
</evidence>
<dbReference type="SUPFAM" id="SSF50249">
    <property type="entry name" value="Nucleic acid-binding proteins"/>
    <property type="match status" value="1"/>
</dbReference>
<sequence length="119" mass="13112">MRGLNKVTLIGNLGKDPGINVLEGNVPVARFSVATTETWRDRAGQSQSSTDWHTVVLWRGLAELAQAYLRRGSLVYLEGKLKTRHYDDAAGVRHYVTEIIGEQLLLLDKKTGEAAPLAP</sequence>
<dbReference type="OrthoDB" id="9809878at2"/>
<dbReference type="RefSeq" id="WP_070733257.1">
    <property type="nucleotide sequence ID" value="NZ_MDZC01000045.1"/>
</dbReference>
<comment type="caution">
    <text evidence="4">The sequence shown here is derived from an EMBL/GenBank/DDBJ whole genome shotgun (WGS) entry which is preliminary data.</text>
</comment>
<dbReference type="GO" id="GO:0006260">
    <property type="term" value="P:DNA replication"/>
    <property type="evidence" value="ECO:0007669"/>
    <property type="project" value="InterPro"/>
</dbReference>
<evidence type="ECO:0000256" key="2">
    <source>
        <dbReference type="HAMAP-Rule" id="MF_00984"/>
    </source>
</evidence>
<dbReference type="GO" id="GO:0003697">
    <property type="term" value="F:single-stranded DNA binding"/>
    <property type="evidence" value="ECO:0007669"/>
    <property type="project" value="UniProtKB-UniRule"/>
</dbReference>
<accession>A0A1G1T878</accession>
<dbReference type="PANTHER" id="PTHR10302:SF0">
    <property type="entry name" value="SINGLE-STRANDED DNA-BINDING PROTEIN, MITOCHONDRIAL"/>
    <property type="match status" value="1"/>
</dbReference>
<evidence type="ECO:0000256" key="1">
    <source>
        <dbReference type="ARBA" id="ARBA00023125"/>
    </source>
</evidence>
<organism evidence="4 5">
    <name type="scientific">Hymenobacter glacialis</name>
    <dbReference type="NCBI Taxonomy" id="1908236"/>
    <lineage>
        <taxon>Bacteria</taxon>
        <taxon>Pseudomonadati</taxon>
        <taxon>Bacteroidota</taxon>
        <taxon>Cytophagia</taxon>
        <taxon>Cytophagales</taxon>
        <taxon>Hymenobacteraceae</taxon>
        <taxon>Hymenobacter</taxon>
    </lineage>
</organism>
<dbReference type="PROSITE" id="PS50935">
    <property type="entry name" value="SSB"/>
    <property type="match status" value="1"/>
</dbReference>
<dbReference type="PIRSF" id="PIRSF002070">
    <property type="entry name" value="SSB"/>
    <property type="match status" value="1"/>
</dbReference>
<evidence type="ECO:0000313" key="5">
    <source>
        <dbReference type="Proteomes" id="UP000177791"/>
    </source>
</evidence>
<evidence type="ECO:0000313" key="4">
    <source>
        <dbReference type="EMBL" id="OGX87065.1"/>
    </source>
</evidence>
<comment type="subunit">
    <text evidence="2">Homotetramer.</text>
</comment>
<dbReference type="EMBL" id="MDZC01000045">
    <property type="protein sequence ID" value="OGX87065.1"/>
    <property type="molecule type" value="Genomic_DNA"/>
</dbReference>
<dbReference type="STRING" id="1908236.BEN48_11825"/>
<dbReference type="Gene3D" id="2.40.50.140">
    <property type="entry name" value="Nucleic acid-binding proteins"/>
    <property type="match status" value="1"/>
</dbReference>
<proteinExistence type="inferred from homology"/>
<dbReference type="CDD" id="cd04496">
    <property type="entry name" value="SSB_OBF"/>
    <property type="match status" value="1"/>
</dbReference>
<protein>
    <recommendedName>
        <fullName evidence="2 3">Single-stranded DNA-binding protein</fullName>
        <shortName evidence="2">SSB</shortName>
    </recommendedName>
</protein>
<gene>
    <name evidence="4" type="ORF">BEN48_11825</name>
</gene>
<dbReference type="NCBIfam" id="TIGR00621">
    <property type="entry name" value="ssb"/>
    <property type="match status" value="1"/>
</dbReference>
<dbReference type="InterPro" id="IPR012340">
    <property type="entry name" value="NA-bd_OB-fold"/>
</dbReference>
<dbReference type="InterPro" id="IPR000424">
    <property type="entry name" value="Primosome_PriB/ssb"/>
</dbReference>
<dbReference type="Pfam" id="PF00436">
    <property type="entry name" value="SSB"/>
    <property type="match status" value="1"/>
</dbReference>
<comment type="caution">
    <text evidence="2">Lacks conserved residue(s) required for the propagation of feature annotation.</text>
</comment>
<dbReference type="PANTHER" id="PTHR10302">
    <property type="entry name" value="SINGLE-STRANDED DNA-BINDING PROTEIN"/>
    <property type="match status" value="1"/>
</dbReference>
<dbReference type="AlphaFoldDB" id="A0A1G1T878"/>
<dbReference type="HAMAP" id="MF_00984">
    <property type="entry name" value="SSB"/>
    <property type="match status" value="1"/>
</dbReference>
<dbReference type="GO" id="GO:0009295">
    <property type="term" value="C:nucleoid"/>
    <property type="evidence" value="ECO:0007669"/>
    <property type="project" value="TreeGrafter"/>
</dbReference>
<keyword evidence="1 2" id="KW-0238">DNA-binding</keyword>